<proteinExistence type="predicted"/>
<dbReference type="EMBL" id="CP039347">
    <property type="protein sequence ID" value="QCD86107.1"/>
    <property type="molecule type" value="Genomic_DNA"/>
</dbReference>
<dbReference type="AlphaFoldDB" id="A0A4D6LC27"/>
<protein>
    <submittedName>
        <fullName evidence="1">Uncharacterized protein</fullName>
    </submittedName>
</protein>
<accession>A0A4D6LC27</accession>
<name>A0A4D6LC27_VIGUN</name>
<evidence type="ECO:0000313" key="1">
    <source>
        <dbReference type="EMBL" id="QCD86107.1"/>
    </source>
</evidence>
<organism evidence="1 2">
    <name type="scientific">Vigna unguiculata</name>
    <name type="common">Cowpea</name>
    <dbReference type="NCBI Taxonomy" id="3917"/>
    <lineage>
        <taxon>Eukaryota</taxon>
        <taxon>Viridiplantae</taxon>
        <taxon>Streptophyta</taxon>
        <taxon>Embryophyta</taxon>
        <taxon>Tracheophyta</taxon>
        <taxon>Spermatophyta</taxon>
        <taxon>Magnoliopsida</taxon>
        <taxon>eudicotyledons</taxon>
        <taxon>Gunneridae</taxon>
        <taxon>Pentapetalae</taxon>
        <taxon>rosids</taxon>
        <taxon>fabids</taxon>
        <taxon>Fabales</taxon>
        <taxon>Fabaceae</taxon>
        <taxon>Papilionoideae</taxon>
        <taxon>50 kb inversion clade</taxon>
        <taxon>NPAAA clade</taxon>
        <taxon>indigoferoid/millettioid clade</taxon>
        <taxon>Phaseoleae</taxon>
        <taxon>Vigna</taxon>
    </lineage>
</organism>
<dbReference type="Proteomes" id="UP000501690">
    <property type="component" value="Linkage Group LG3"/>
</dbReference>
<keyword evidence="2" id="KW-1185">Reference proteome</keyword>
<evidence type="ECO:0000313" key="2">
    <source>
        <dbReference type="Proteomes" id="UP000501690"/>
    </source>
</evidence>
<gene>
    <name evidence="1" type="ORF">DEO72_LG3g628</name>
</gene>
<reference evidence="1 2" key="1">
    <citation type="submission" date="2019-04" db="EMBL/GenBank/DDBJ databases">
        <title>An improved genome assembly and genetic linkage map for asparagus bean, Vigna unguiculata ssp. sesquipedialis.</title>
        <authorList>
            <person name="Xia Q."/>
            <person name="Zhang R."/>
            <person name="Dong Y."/>
        </authorList>
    </citation>
    <scope>NUCLEOTIDE SEQUENCE [LARGE SCALE GENOMIC DNA]</scope>
    <source>
        <tissue evidence="1">Leaf</tissue>
    </source>
</reference>
<sequence length="104" mass="11551">MHGDCSSLLQELAVVAAGLEAAALSACCRWFVEVCGFVFFGDLQVLIYEREGCCRCCYDVAREGVVLPASCRFMVMATRWCKRLVPVAVLQVPGALPWWTAWSR</sequence>